<dbReference type="InterPro" id="IPR001650">
    <property type="entry name" value="Helicase_C-like"/>
</dbReference>
<accession>A0A0F9M473</accession>
<dbReference type="InterPro" id="IPR000330">
    <property type="entry name" value="SNF2_N"/>
</dbReference>
<dbReference type="PANTHER" id="PTHR45766">
    <property type="entry name" value="DNA ANNEALING HELICASE AND ENDONUCLEASE ZRANB3 FAMILY MEMBER"/>
    <property type="match status" value="1"/>
</dbReference>
<dbReference type="InterPro" id="IPR038718">
    <property type="entry name" value="SNF2-like_sf"/>
</dbReference>
<dbReference type="Pfam" id="PF00271">
    <property type="entry name" value="Helicase_C"/>
    <property type="match status" value="1"/>
</dbReference>
<evidence type="ECO:0000256" key="3">
    <source>
        <dbReference type="ARBA" id="ARBA00022806"/>
    </source>
</evidence>
<dbReference type="SUPFAM" id="SSF52540">
    <property type="entry name" value="P-loop containing nucleoside triphosphate hydrolases"/>
    <property type="match status" value="2"/>
</dbReference>
<dbReference type="AlphaFoldDB" id="A0A0F9M473"/>
<comment type="caution">
    <text evidence="7">The sequence shown here is derived from an EMBL/GenBank/DDBJ whole genome shotgun (WGS) entry which is preliminary data.</text>
</comment>
<evidence type="ECO:0000256" key="1">
    <source>
        <dbReference type="ARBA" id="ARBA00022741"/>
    </source>
</evidence>
<evidence type="ECO:0000256" key="4">
    <source>
        <dbReference type="ARBA" id="ARBA00022840"/>
    </source>
</evidence>
<reference evidence="7" key="1">
    <citation type="journal article" date="2015" name="Nature">
        <title>Complex archaea that bridge the gap between prokaryotes and eukaryotes.</title>
        <authorList>
            <person name="Spang A."/>
            <person name="Saw J.H."/>
            <person name="Jorgensen S.L."/>
            <person name="Zaremba-Niedzwiedzka K."/>
            <person name="Martijn J."/>
            <person name="Lind A.E."/>
            <person name="van Eijk R."/>
            <person name="Schleper C."/>
            <person name="Guy L."/>
            <person name="Ettema T.J."/>
        </authorList>
    </citation>
    <scope>NUCLEOTIDE SEQUENCE</scope>
</reference>
<dbReference type="InterPro" id="IPR049730">
    <property type="entry name" value="SNF2/RAD54-like_C"/>
</dbReference>
<evidence type="ECO:0000256" key="2">
    <source>
        <dbReference type="ARBA" id="ARBA00022801"/>
    </source>
</evidence>
<dbReference type="PROSITE" id="PS51192">
    <property type="entry name" value="HELICASE_ATP_BIND_1"/>
    <property type="match status" value="1"/>
</dbReference>
<keyword evidence="1" id="KW-0547">Nucleotide-binding</keyword>
<dbReference type="PROSITE" id="PS51194">
    <property type="entry name" value="HELICASE_CTER"/>
    <property type="match status" value="1"/>
</dbReference>
<keyword evidence="2" id="KW-0378">Hydrolase</keyword>
<keyword evidence="3" id="KW-0347">Helicase</keyword>
<organism evidence="7">
    <name type="scientific">marine sediment metagenome</name>
    <dbReference type="NCBI Taxonomy" id="412755"/>
    <lineage>
        <taxon>unclassified sequences</taxon>
        <taxon>metagenomes</taxon>
        <taxon>ecological metagenomes</taxon>
    </lineage>
</organism>
<feature type="domain" description="Helicase C-terminal" evidence="6">
    <location>
        <begin position="512"/>
        <end position="666"/>
    </location>
</feature>
<sequence>MTESKSSSSKLVPEFNIGEIVKARDRLWRIDQIHKVEKEIEEVKKRFVYYSVSNITGQPSSQVLIPDIEIIKKSVVPKPSSEIIGSPTYQKLLLDAIKLDLIYGTTSFISLQNSKVIPISYQMVPVLMALNLKKVRLLLADDVGLGKTIEAGLILQELLGRKKISRVLFVTPANLREQWRGILKSFFGIDAVIMSSRNRRRLESELLLDGNPWGYYNFVITSIDYAKKPIVKYEILQFDWDMIIIDEAHNIMLPHLGITDTSSDKVKQSYSFAKALADKDKFPHFLLLTATPHNGYKDSFASLLQMINPEIISNNNLKNPEIDRELSTKHICQRRRSDVEKWISGSKYEKNPFPIREPGIEKFIEPSQQFYDTLKLLSKFSNHVLKSFEDRPEKQKKFNYWVIFHFHKRMISSPHALLCSINRRTKEIDKKLQRKNLELEESQVFLSLQEAAQSVLDGNETDTLSEEDRDEKSDKAGLTEDLKDLQLEKQILNTIKDTIPELKKKDKKIHRLIEDILPAMFRRSEKVIIFTRYIDTLTYIVENLNLQLENKSLRYKDFKIFNIHGRIASQKRLETYNNFLKEDKAILVTTDCMAEGVDLQFSANQLINYELTWNPNRLEQRNGRIDRFGQPKKKVYIRTFIMDNTIEMDILNLLVNKANRIKEDYGFVPGFFGDPKAIIDHIYKRKQKKAQADGTLDRWVGISNIVLESLVSIFFSETNYEEVLKDSFYGQNNINLDEIERRMHLTKEAIGDDKTLYDFLEGATRLYSGKISPVEDSKDIFQVILPEKIQKEIGITFKDNYKITTNMEISAKNSDIEGINLKNSLVSGLIEKVKNEAFSERHDFYGRTAAVSNSEITDVTVIFNVKIRYVVNTEPKSLMEEIAQMGIELFNHDVILTEADIDKLWSSQWENHGKSNKYIQKHLKRALELENLDKFLGELGEKRLKIIVMERRNMIKNLKEQGVAADMEGIDNIEVVGVDLLTLTIIYPLGGGE</sequence>
<keyword evidence="4" id="KW-0067">ATP-binding</keyword>
<protein>
    <recommendedName>
        <fullName evidence="8">Helicase</fullName>
    </recommendedName>
</protein>
<feature type="domain" description="Helicase ATP-binding" evidence="5">
    <location>
        <begin position="128"/>
        <end position="310"/>
    </location>
</feature>
<dbReference type="InterPro" id="IPR014001">
    <property type="entry name" value="Helicase_ATP-bd"/>
</dbReference>
<dbReference type="GO" id="GO:0016787">
    <property type="term" value="F:hydrolase activity"/>
    <property type="evidence" value="ECO:0007669"/>
    <property type="project" value="UniProtKB-KW"/>
</dbReference>
<dbReference type="SMART" id="SM00487">
    <property type="entry name" value="DEXDc"/>
    <property type="match status" value="1"/>
</dbReference>
<dbReference type="GO" id="GO:0004386">
    <property type="term" value="F:helicase activity"/>
    <property type="evidence" value="ECO:0007669"/>
    <property type="project" value="UniProtKB-KW"/>
</dbReference>
<name>A0A0F9M473_9ZZZZ</name>
<gene>
    <name evidence="7" type="ORF">LCGC14_1430650</name>
</gene>
<dbReference type="InterPro" id="IPR027417">
    <property type="entry name" value="P-loop_NTPase"/>
</dbReference>
<dbReference type="CDD" id="cd18793">
    <property type="entry name" value="SF2_C_SNF"/>
    <property type="match status" value="1"/>
</dbReference>
<dbReference type="Gene3D" id="3.40.50.300">
    <property type="entry name" value="P-loop containing nucleotide triphosphate hydrolases"/>
    <property type="match status" value="1"/>
</dbReference>
<dbReference type="Pfam" id="PF00176">
    <property type="entry name" value="SNF2-rel_dom"/>
    <property type="match status" value="1"/>
</dbReference>
<dbReference type="SMART" id="SM00490">
    <property type="entry name" value="HELICc"/>
    <property type="match status" value="1"/>
</dbReference>
<evidence type="ECO:0000313" key="7">
    <source>
        <dbReference type="EMBL" id="KKM71435.1"/>
    </source>
</evidence>
<dbReference type="CDD" id="cd18011">
    <property type="entry name" value="DEXDc_RapA"/>
    <property type="match status" value="1"/>
</dbReference>
<dbReference type="InterPro" id="IPR057342">
    <property type="entry name" value="DEXDc_RapA"/>
</dbReference>
<dbReference type="GO" id="GO:0005524">
    <property type="term" value="F:ATP binding"/>
    <property type="evidence" value="ECO:0007669"/>
    <property type="project" value="UniProtKB-KW"/>
</dbReference>
<evidence type="ECO:0008006" key="8">
    <source>
        <dbReference type="Google" id="ProtNLM"/>
    </source>
</evidence>
<evidence type="ECO:0000259" key="5">
    <source>
        <dbReference type="PROSITE" id="PS51192"/>
    </source>
</evidence>
<dbReference type="Gene3D" id="3.40.50.10810">
    <property type="entry name" value="Tandem AAA-ATPase domain"/>
    <property type="match status" value="1"/>
</dbReference>
<proteinExistence type="predicted"/>
<dbReference type="PANTHER" id="PTHR45766:SF6">
    <property type="entry name" value="SWI_SNF-RELATED MATRIX-ASSOCIATED ACTIN-DEPENDENT REGULATOR OF CHROMATIN SUBFAMILY A-LIKE PROTEIN 1"/>
    <property type="match status" value="1"/>
</dbReference>
<dbReference type="EMBL" id="LAZR01009637">
    <property type="protein sequence ID" value="KKM71435.1"/>
    <property type="molecule type" value="Genomic_DNA"/>
</dbReference>
<evidence type="ECO:0000259" key="6">
    <source>
        <dbReference type="PROSITE" id="PS51194"/>
    </source>
</evidence>